<feature type="region of interest" description="Disordered" evidence="7">
    <location>
        <begin position="223"/>
        <end position="242"/>
    </location>
</feature>
<evidence type="ECO:0000256" key="6">
    <source>
        <dbReference type="ARBA" id="ARBA00023239"/>
    </source>
</evidence>
<keyword evidence="5" id="KW-0472">Membrane</keyword>
<dbReference type="InterPro" id="IPR001054">
    <property type="entry name" value="A/G_cyclase"/>
</dbReference>
<dbReference type="Pfam" id="PF00211">
    <property type="entry name" value="Guanylate_cyc"/>
    <property type="match status" value="1"/>
</dbReference>
<dbReference type="InterPro" id="IPR029787">
    <property type="entry name" value="Nucleotide_cyclase"/>
</dbReference>
<name>A0ABQ7GAR5_DUNSA</name>
<comment type="subcellular location">
    <subcellularLocation>
        <location evidence="1">Membrane</location>
    </subcellularLocation>
</comment>
<protein>
    <submittedName>
        <fullName evidence="9">Nucleotide cyclase</fullName>
    </submittedName>
</protein>
<dbReference type="SMART" id="SM00044">
    <property type="entry name" value="CYCc"/>
    <property type="match status" value="1"/>
</dbReference>
<evidence type="ECO:0000256" key="1">
    <source>
        <dbReference type="ARBA" id="ARBA00004370"/>
    </source>
</evidence>
<evidence type="ECO:0000256" key="5">
    <source>
        <dbReference type="ARBA" id="ARBA00023136"/>
    </source>
</evidence>
<reference evidence="9" key="1">
    <citation type="submission" date="2017-08" db="EMBL/GenBank/DDBJ databases">
        <authorList>
            <person name="Polle J.E."/>
            <person name="Barry K."/>
            <person name="Cushman J."/>
            <person name="Schmutz J."/>
            <person name="Tran D."/>
            <person name="Hathwaick L.T."/>
            <person name="Yim W.C."/>
            <person name="Jenkins J."/>
            <person name="Mckie-Krisberg Z.M."/>
            <person name="Prochnik S."/>
            <person name="Lindquist E."/>
            <person name="Dockter R.B."/>
            <person name="Adam C."/>
            <person name="Molina H."/>
            <person name="Bunkerborg J."/>
            <person name="Jin E."/>
            <person name="Buchheim M."/>
            <person name="Magnuson J."/>
        </authorList>
    </citation>
    <scope>NUCLEOTIDE SEQUENCE</scope>
    <source>
        <strain evidence="9">CCAP 19/18</strain>
    </source>
</reference>
<evidence type="ECO:0000256" key="4">
    <source>
        <dbReference type="ARBA" id="ARBA00022989"/>
    </source>
</evidence>
<dbReference type="EMBL" id="MU069928">
    <property type="protein sequence ID" value="KAF5831695.1"/>
    <property type="molecule type" value="Genomic_DNA"/>
</dbReference>
<proteinExistence type="predicted"/>
<evidence type="ECO:0000256" key="3">
    <source>
        <dbReference type="ARBA" id="ARBA00022741"/>
    </source>
</evidence>
<evidence type="ECO:0000256" key="2">
    <source>
        <dbReference type="ARBA" id="ARBA00022692"/>
    </source>
</evidence>
<evidence type="ECO:0000313" key="9">
    <source>
        <dbReference type="EMBL" id="KAF5831695.1"/>
    </source>
</evidence>
<dbReference type="Gene3D" id="3.30.70.1230">
    <property type="entry name" value="Nucleotide cyclase"/>
    <property type="match status" value="1"/>
</dbReference>
<keyword evidence="4" id="KW-1133">Transmembrane helix</keyword>
<sequence>MAFLNTLFSHFDKLIDIHGVHKVETAGDCYICSGGIVRPADGFAGMEVEESHDPAESAYRVMEFAKAILDVAGQVEMPNTQQQPVRIRIGMHTGDVVTGMVGSKLPKFSVFGDAMCTASRMESTGVPGRIHVSEATRNLLLNEAWEPTGGVEVKGKGLMDSYLWIPQPPASQLFDANDFLPLPPGLSHPQEPLLGHSLPLPKLSPAKNLFYDPTQNPQVLKSYDPGKRRQEQTSSQQFVGALPEPSGGVLPVLPHKIIRTTQSLFELGILPPVPYQSAPILSGHGNFASRPL</sequence>
<keyword evidence="10" id="KW-1185">Reference proteome</keyword>
<comment type="caution">
    <text evidence="9">The sequence shown here is derived from an EMBL/GenBank/DDBJ whole genome shotgun (WGS) entry which is preliminary data.</text>
</comment>
<evidence type="ECO:0000313" key="10">
    <source>
        <dbReference type="Proteomes" id="UP000815325"/>
    </source>
</evidence>
<dbReference type="CDD" id="cd07302">
    <property type="entry name" value="CHD"/>
    <property type="match status" value="1"/>
</dbReference>
<dbReference type="PROSITE" id="PS50125">
    <property type="entry name" value="GUANYLATE_CYCLASE_2"/>
    <property type="match status" value="1"/>
</dbReference>
<dbReference type="InterPro" id="IPR050401">
    <property type="entry name" value="Cyclic_nucleotide_synthase"/>
</dbReference>
<dbReference type="PANTHER" id="PTHR11920">
    <property type="entry name" value="GUANYLYL CYCLASE"/>
    <property type="match status" value="1"/>
</dbReference>
<organism evidence="9 10">
    <name type="scientific">Dunaliella salina</name>
    <name type="common">Green alga</name>
    <name type="synonym">Protococcus salinus</name>
    <dbReference type="NCBI Taxonomy" id="3046"/>
    <lineage>
        <taxon>Eukaryota</taxon>
        <taxon>Viridiplantae</taxon>
        <taxon>Chlorophyta</taxon>
        <taxon>core chlorophytes</taxon>
        <taxon>Chlorophyceae</taxon>
        <taxon>CS clade</taxon>
        <taxon>Chlamydomonadales</taxon>
        <taxon>Dunaliellaceae</taxon>
        <taxon>Dunaliella</taxon>
    </lineage>
</organism>
<dbReference type="SUPFAM" id="SSF55073">
    <property type="entry name" value="Nucleotide cyclase"/>
    <property type="match status" value="1"/>
</dbReference>
<keyword evidence="3" id="KW-0547">Nucleotide-binding</keyword>
<accession>A0ABQ7GAR5</accession>
<evidence type="ECO:0000256" key="7">
    <source>
        <dbReference type="SAM" id="MobiDB-lite"/>
    </source>
</evidence>
<keyword evidence="6" id="KW-0456">Lyase</keyword>
<dbReference type="Proteomes" id="UP000815325">
    <property type="component" value="Unassembled WGS sequence"/>
</dbReference>
<keyword evidence="2" id="KW-0812">Transmembrane</keyword>
<evidence type="ECO:0000259" key="8">
    <source>
        <dbReference type="PROSITE" id="PS50125"/>
    </source>
</evidence>
<gene>
    <name evidence="9" type="ORF">DUNSADRAFT_12717</name>
</gene>
<feature type="domain" description="Guanylate cyclase" evidence="8">
    <location>
        <begin position="1"/>
        <end position="122"/>
    </location>
</feature>
<dbReference type="PANTHER" id="PTHR11920:SF335">
    <property type="entry name" value="GUANYLATE CYCLASE"/>
    <property type="match status" value="1"/>
</dbReference>